<comment type="similarity">
    <text evidence="2">Belongs to the HAD-like hydrolase superfamily. CbbY/CbbZ/Gph/YieH family.</text>
</comment>
<dbReference type="SFLD" id="SFLDG01129">
    <property type="entry name" value="C1.5:_HAD__Beta-PGM__Phosphata"/>
    <property type="match status" value="1"/>
</dbReference>
<keyword evidence="4" id="KW-0460">Magnesium</keyword>
<evidence type="ECO:0000256" key="3">
    <source>
        <dbReference type="ARBA" id="ARBA00022723"/>
    </source>
</evidence>
<comment type="cofactor">
    <cofactor evidence="1">
        <name>Mg(2+)</name>
        <dbReference type="ChEBI" id="CHEBI:18420"/>
    </cofactor>
</comment>
<feature type="region of interest" description="Disordered" evidence="5">
    <location>
        <begin position="1"/>
        <end position="20"/>
    </location>
</feature>
<sequence>MAPENETGNGTGNETVNDHANVSAPSGAAIRKLFADCDAVLFDCDGVLVNSEPISLATLVDVLAHFGAPLTLAEVAARFTGRSSSAPIDHIRDETGKDIRDQFKPFYYDLLFARYDHELVKIDGIDSVLAALKKRQLGFCISSSSSIERLGKTMDVTGLGPWFDGRIYSADFVANGKPAPDLFLYAADDMGYAPNQAIVVEDSVAGVTAAVAAGMKCIGFVGGGHYADDRAGAANRLYDAGADIVLSDMMELSNALGEA</sequence>
<evidence type="ECO:0000256" key="5">
    <source>
        <dbReference type="SAM" id="MobiDB-lite"/>
    </source>
</evidence>
<reference evidence="6 7" key="1">
    <citation type="submission" date="2017-09" db="EMBL/GenBank/DDBJ databases">
        <title>Biodiversity and function of Thalassospira species in the particle-attached aromatic-hydrocarbon-degrading consortia from the surface seawater of the China South Sea.</title>
        <authorList>
            <person name="Dong C."/>
            <person name="Lai Q."/>
            <person name="Shao Z."/>
        </authorList>
    </citation>
    <scope>NUCLEOTIDE SEQUENCE [LARGE SCALE GENOMIC DNA]</scope>
    <source>
        <strain evidence="6 7">139Z-12</strain>
    </source>
</reference>
<dbReference type="PANTHER" id="PTHR46193">
    <property type="entry name" value="6-PHOSPHOGLUCONATE PHOSPHATASE"/>
    <property type="match status" value="1"/>
</dbReference>
<comment type="caution">
    <text evidence="6">The sequence shown here is derived from an EMBL/GenBank/DDBJ whole genome shotgun (WGS) entry which is preliminary data.</text>
</comment>
<dbReference type="SFLD" id="SFLDS00003">
    <property type="entry name" value="Haloacid_Dehalogenase"/>
    <property type="match status" value="1"/>
</dbReference>
<dbReference type="Gene3D" id="1.10.150.240">
    <property type="entry name" value="Putative phosphatase, domain 2"/>
    <property type="match status" value="1"/>
</dbReference>
<dbReference type="InterPro" id="IPR023198">
    <property type="entry name" value="PGP-like_dom2"/>
</dbReference>
<evidence type="ECO:0000313" key="7">
    <source>
        <dbReference type="Proteomes" id="UP000233332"/>
    </source>
</evidence>
<dbReference type="Gene3D" id="3.40.50.1000">
    <property type="entry name" value="HAD superfamily/HAD-like"/>
    <property type="match status" value="1"/>
</dbReference>
<evidence type="ECO:0000256" key="2">
    <source>
        <dbReference type="ARBA" id="ARBA00006171"/>
    </source>
</evidence>
<organism evidence="6 7">
    <name type="scientific">Thalassospira lohafexi</name>
    <dbReference type="NCBI Taxonomy" id="744227"/>
    <lineage>
        <taxon>Bacteria</taxon>
        <taxon>Pseudomonadati</taxon>
        <taxon>Pseudomonadota</taxon>
        <taxon>Alphaproteobacteria</taxon>
        <taxon>Rhodospirillales</taxon>
        <taxon>Thalassospiraceae</taxon>
        <taxon>Thalassospira</taxon>
    </lineage>
</organism>
<feature type="compositionally biased region" description="Low complexity" evidence="5">
    <location>
        <begin position="1"/>
        <end position="15"/>
    </location>
</feature>
<dbReference type="Pfam" id="PF13419">
    <property type="entry name" value="HAD_2"/>
    <property type="match status" value="1"/>
</dbReference>
<protein>
    <submittedName>
        <fullName evidence="6">Hydrolase</fullName>
    </submittedName>
</protein>
<keyword evidence="3" id="KW-0479">Metal-binding</keyword>
<dbReference type="RefSeq" id="WP_101302394.1">
    <property type="nucleotide sequence ID" value="NZ_NXGX01000004.1"/>
</dbReference>
<dbReference type="GO" id="GO:0016787">
    <property type="term" value="F:hydrolase activity"/>
    <property type="evidence" value="ECO:0007669"/>
    <property type="project" value="UniProtKB-KW"/>
</dbReference>
<dbReference type="InterPro" id="IPR051600">
    <property type="entry name" value="Beta-PGM-like"/>
</dbReference>
<dbReference type="EMBL" id="NXGX01000004">
    <property type="protein sequence ID" value="PKR58461.1"/>
    <property type="molecule type" value="Genomic_DNA"/>
</dbReference>
<evidence type="ECO:0000256" key="1">
    <source>
        <dbReference type="ARBA" id="ARBA00001946"/>
    </source>
</evidence>
<dbReference type="InterPro" id="IPR036412">
    <property type="entry name" value="HAD-like_sf"/>
</dbReference>
<dbReference type="InterPro" id="IPR006439">
    <property type="entry name" value="HAD-SF_hydro_IA"/>
</dbReference>
<dbReference type="InterPro" id="IPR041492">
    <property type="entry name" value="HAD_2"/>
</dbReference>
<keyword evidence="7" id="KW-1185">Reference proteome</keyword>
<gene>
    <name evidence="6" type="ORF">COO92_12055</name>
</gene>
<dbReference type="InterPro" id="IPR023214">
    <property type="entry name" value="HAD_sf"/>
</dbReference>
<dbReference type="PANTHER" id="PTHR46193:SF10">
    <property type="entry name" value="6-PHOSPHOGLUCONATE PHOSPHATASE"/>
    <property type="match status" value="1"/>
</dbReference>
<dbReference type="Proteomes" id="UP000233332">
    <property type="component" value="Unassembled WGS sequence"/>
</dbReference>
<dbReference type="NCBIfam" id="TIGR01509">
    <property type="entry name" value="HAD-SF-IA-v3"/>
    <property type="match status" value="1"/>
</dbReference>
<dbReference type="SFLD" id="SFLDG01135">
    <property type="entry name" value="C1.5.6:_HAD__Beta-PGM__Phospha"/>
    <property type="match status" value="1"/>
</dbReference>
<dbReference type="AlphaFoldDB" id="A0A2N3L6L2"/>
<dbReference type="GO" id="GO:0046872">
    <property type="term" value="F:metal ion binding"/>
    <property type="evidence" value="ECO:0007669"/>
    <property type="project" value="UniProtKB-KW"/>
</dbReference>
<dbReference type="SUPFAM" id="SSF56784">
    <property type="entry name" value="HAD-like"/>
    <property type="match status" value="1"/>
</dbReference>
<evidence type="ECO:0000313" key="6">
    <source>
        <dbReference type="EMBL" id="PKR58461.1"/>
    </source>
</evidence>
<accession>A0A2N3L6L2</accession>
<evidence type="ECO:0000256" key="4">
    <source>
        <dbReference type="ARBA" id="ARBA00022842"/>
    </source>
</evidence>
<name>A0A2N3L6L2_9PROT</name>
<keyword evidence="6" id="KW-0378">Hydrolase</keyword>
<proteinExistence type="inferred from homology"/>